<dbReference type="AlphaFoldDB" id="A0A644VE16"/>
<comment type="caution">
    <text evidence="1">The sequence shown here is derived from an EMBL/GenBank/DDBJ whole genome shotgun (WGS) entry which is preliminary data.</text>
</comment>
<organism evidence="1">
    <name type="scientific">bioreactor metagenome</name>
    <dbReference type="NCBI Taxonomy" id="1076179"/>
    <lineage>
        <taxon>unclassified sequences</taxon>
        <taxon>metagenomes</taxon>
        <taxon>ecological metagenomes</taxon>
    </lineage>
</organism>
<dbReference type="InterPro" id="IPR025348">
    <property type="entry name" value="DUF4252"/>
</dbReference>
<protein>
    <recommendedName>
        <fullName evidence="2">DUF4252 domain-containing protein</fullName>
    </recommendedName>
</protein>
<proteinExistence type="predicted"/>
<sequence length="163" mass="18271">MKKLILIICAAILLPSAVMGQSKEIKAIFDKYEKNDNVELVSISSSMMKFANAFADDEESKEWTSKITELRILTVPSSVMENNILLRVSLKRDMDGIISKFAFERMLRVKDKTEEVEMYVSKTSNGALIFLNSSDAEYTVIAMFGKIDDMLIKAAASGKINIK</sequence>
<reference evidence="1" key="1">
    <citation type="submission" date="2019-08" db="EMBL/GenBank/DDBJ databases">
        <authorList>
            <person name="Kucharzyk K."/>
            <person name="Murdoch R.W."/>
            <person name="Higgins S."/>
            <person name="Loffler F."/>
        </authorList>
    </citation>
    <scope>NUCLEOTIDE SEQUENCE</scope>
</reference>
<evidence type="ECO:0000313" key="1">
    <source>
        <dbReference type="EMBL" id="MPL89457.1"/>
    </source>
</evidence>
<evidence type="ECO:0008006" key="2">
    <source>
        <dbReference type="Google" id="ProtNLM"/>
    </source>
</evidence>
<dbReference type="EMBL" id="VSSQ01000280">
    <property type="protein sequence ID" value="MPL89457.1"/>
    <property type="molecule type" value="Genomic_DNA"/>
</dbReference>
<name>A0A644VE16_9ZZZZ</name>
<accession>A0A644VE16</accession>
<dbReference type="Pfam" id="PF14060">
    <property type="entry name" value="DUF4252"/>
    <property type="match status" value="1"/>
</dbReference>
<gene>
    <name evidence="1" type="ORF">SDC9_35493</name>
</gene>